<gene>
    <name evidence="3" type="ORF">SAMN04490355_102322</name>
</gene>
<proteinExistence type="predicted"/>
<dbReference type="InterPro" id="IPR012338">
    <property type="entry name" value="Beta-lactam/transpept-like"/>
</dbReference>
<dbReference type="InterPro" id="IPR001460">
    <property type="entry name" value="PCN-bd_Tpept"/>
</dbReference>
<dbReference type="InterPro" id="IPR050515">
    <property type="entry name" value="Beta-lactam/transpept"/>
</dbReference>
<dbReference type="EMBL" id="FOTS01000023">
    <property type="protein sequence ID" value="SFL87413.1"/>
    <property type="molecule type" value="Genomic_DNA"/>
</dbReference>
<dbReference type="Gene3D" id="3.40.710.10">
    <property type="entry name" value="DD-peptidase/beta-lactamase superfamily"/>
    <property type="match status" value="1"/>
</dbReference>
<dbReference type="SUPFAM" id="SSF56601">
    <property type="entry name" value="beta-lactamase/transpeptidase-like"/>
    <property type="match status" value="1"/>
</dbReference>
<protein>
    <submittedName>
        <fullName evidence="3">Peptidoglycan glycosyltransferase</fullName>
    </submittedName>
</protein>
<feature type="domain" description="Penicillin-binding protein transpeptidase" evidence="1">
    <location>
        <begin position="160"/>
        <end position="465"/>
    </location>
</feature>
<dbReference type="GO" id="GO:0008658">
    <property type="term" value="F:penicillin binding"/>
    <property type="evidence" value="ECO:0007669"/>
    <property type="project" value="InterPro"/>
</dbReference>
<dbReference type="GO" id="GO:0005886">
    <property type="term" value="C:plasma membrane"/>
    <property type="evidence" value="ECO:0007669"/>
    <property type="project" value="TreeGrafter"/>
</dbReference>
<dbReference type="Gene3D" id="3.90.1310.10">
    <property type="entry name" value="Penicillin-binding protein 2a (Domain 2)"/>
    <property type="match status" value="1"/>
</dbReference>
<accession>A0A1I4L9D7</accession>
<dbReference type="Pfam" id="PF21922">
    <property type="entry name" value="PBP_dimer_2"/>
    <property type="match status" value="1"/>
</dbReference>
<feature type="domain" description="Penicillin binding protein A dimerisation" evidence="2">
    <location>
        <begin position="59"/>
        <end position="134"/>
    </location>
</feature>
<evidence type="ECO:0000313" key="3">
    <source>
        <dbReference type="EMBL" id="SFL87413.1"/>
    </source>
</evidence>
<dbReference type="PANTHER" id="PTHR30627:SF24">
    <property type="entry name" value="PENICILLIN-BINDING PROTEIN 4B"/>
    <property type="match status" value="1"/>
</dbReference>
<evidence type="ECO:0000313" key="4">
    <source>
        <dbReference type="Proteomes" id="UP000199520"/>
    </source>
</evidence>
<dbReference type="OrthoDB" id="9770103at2"/>
<name>A0A1I4L9D7_9FIRM</name>
<dbReference type="PANTHER" id="PTHR30627">
    <property type="entry name" value="PEPTIDOGLYCAN D,D-TRANSPEPTIDASE"/>
    <property type="match status" value="1"/>
</dbReference>
<dbReference type="GO" id="GO:0071972">
    <property type="term" value="F:peptidoglycan L,D-transpeptidase activity"/>
    <property type="evidence" value="ECO:0007669"/>
    <property type="project" value="TreeGrafter"/>
</dbReference>
<organism evidence="3 4">
    <name type="scientific">Pelosinus propionicus DSM 13327</name>
    <dbReference type="NCBI Taxonomy" id="1123291"/>
    <lineage>
        <taxon>Bacteria</taxon>
        <taxon>Bacillati</taxon>
        <taxon>Bacillota</taxon>
        <taxon>Negativicutes</taxon>
        <taxon>Selenomonadales</taxon>
        <taxon>Sporomusaceae</taxon>
        <taxon>Pelosinus</taxon>
    </lineage>
</organism>
<evidence type="ECO:0000259" key="1">
    <source>
        <dbReference type="Pfam" id="PF00905"/>
    </source>
</evidence>
<dbReference type="GO" id="GO:0071555">
    <property type="term" value="P:cell wall organization"/>
    <property type="evidence" value="ECO:0007669"/>
    <property type="project" value="TreeGrafter"/>
</dbReference>
<keyword evidence="4" id="KW-1185">Reference proteome</keyword>
<dbReference type="Pfam" id="PF00905">
    <property type="entry name" value="Transpeptidase"/>
    <property type="match status" value="1"/>
</dbReference>
<dbReference type="InterPro" id="IPR054120">
    <property type="entry name" value="PBPA_dimer"/>
</dbReference>
<evidence type="ECO:0000259" key="2">
    <source>
        <dbReference type="Pfam" id="PF21922"/>
    </source>
</evidence>
<sequence length="470" mass="50918">MRNDMNDLAKNIRKVALGLLSLLVILLFYLTYIQVVQSDFLIAHSLNRRTLEAFRMIPRGMILDKSGEKLAYSKKVGDSFKREYPYGSIAAQVVGYDSITYGRSGIESTFNRDLTGNNTSIAHLGAVSHLLTNRSGNNVVLTLDAAVQETAYKALGNHKGAIVAINPSTGAILAMVSKPSFDPNEIDQQWKRISTDKNSPLLNRVTQGLYPPGSTLKVMIAEAARREKVIDLKEKIYCEAALKIPPDYVLQESHLEAYGNINLEEALAVSSNVFFGTLSLKLGYKKMENTFDRFGFKRSVGQELQEVASHLPDFSSLGDGDLAQTGIGQGSLLVTPLRMAMLASSFANEGKIMRPYLVDKITDLDGSLIKTFAPAEWLTPTTPQLAGEINKMMVRVVRDGTGTAASLPGVLVAGKTGTAENAQGDSHAWFIGFAPADNPQIAIAVIVENSGFGGSIAAPMARQVFKAALQ</sequence>
<dbReference type="GO" id="GO:0016740">
    <property type="term" value="F:transferase activity"/>
    <property type="evidence" value="ECO:0007669"/>
    <property type="project" value="UniProtKB-KW"/>
</dbReference>
<dbReference type="STRING" id="1123291.SAMN04490355_102322"/>
<dbReference type="Proteomes" id="UP000199520">
    <property type="component" value="Unassembled WGS sequence"/>
</dbReference>
<dbReference type="RefSeq" id="WP_090938025.1">
    <property type="nucleotide sequence ID" value="NZ_FOTS01000023.1"/>
</dbReference>
<reference evidence="4" key="1">
    <citation type="submission" date="2016-10" db="EMBL/GenBank/DDBJ databases">
        <authorList>
            <person name="Varghese N."/>
            <person name="Submissions S."/>
        </authorList>
    </citation>
    <scope>NUCLEOTIDE SEQUENCE [LARGE SCALE GENOMIC DNA]</scope>
    <source>
        <strain evidence="4">DSM 13327</strain>
    </source>
</reference>
<dbReference type="AlphaFoldDB" id="A0A1I4L9D7"/>
<keyword evidence="3" id="KW-0808">Transferase</keyword>